<feature type="compositionally biased region" description="Pro residues" evidence="1">
    <location>
        <begin position="161"/>
        <end position="170"/>
    </location>
</feature>
<evidence type="ECO:0000313" key="3">
    <source>
        <dbReference type="Proteomes" id="UP000557566"/>
    </source>
</evidence>
<accession>A0A8H4LS11</accession>
<feature type="compositionally biased region" description="Polar residues" evidence="1">
    <location>
        <begin position="72"/>
        <end position="86"/>
    </location>
</feature>
<keyword evidence="3" id="KW-1185">Reference proteome</keyword>
<feature type="compositionally biased region" description="Basic and acidic residues" evidence="1">
    <location>
        <begin position="148"/>
        <end position="158"/>
    </location>
</feature>
<protein>
    <submittedName>
        <fullName evidence="2">Uncharacterized protein</fullName>
    </submittedName>
</protein>
<dbReference type="AlphaFoldDB" id="A0A8H4LS11"/>
<sequence>MDSSSFSIDEQRFVLAEIIKASTIDIDALMAFIQTKNISPEWMRMQLPNGRNMSQCMQFFKQISMHSGAWNGLSTSRHGQPASSRTGPAAVSLERNAPPVSPITKTPMSKQFAPIAPRPGNGKVERGRRVSSLAESQKPPPKKRGRPSKADMAKRDLKPILPKPIAPRPPLQTAGYDMRPLAPSHPREVTQTASPETMPAIAGAISTEKTEDKKRRRVTTPTS</sequence>
<dbReference type="OrthoDB" id="5371646at2759"/>
<proteinExistence type="predicted"/>
<dbReference type="EMBL" id="JAAVMX010000013">
    <property type="protein sequence ID" value="KAF4503897.1"/>
    <property type="molecule type" value="Genomic_DNA"/>
</dbReference>
<feature type="region of interest" description="Disordered" evidence="1">
    <location>
        <begin position="71"/>
        <end position="223"/>
    </location>
</feature>
<dbReference type="Proteomes" id="UP000557566">
    <property type="component" value="Unassembled WGS sequence"/>
</dbReference>
<evidence type="ECO:0000256" key="1">
    <source>
        <dbReference type="SAM" id="MobiDB-lite"/>
    </source>
</evidence>
<comment type="caution">
    <text evidence="2">The sequence shown here is derived from an EMBL/GenBank/DDBJ whole genome shotgun (WGS) entry which is preliminary data.</text>
</comment>
<evidence type="ECO:0000313" key="2">
    <source>
        <dbReference type="EMBL" id="KAF4503897.1"/>
    </source>
</evidence>
<gene>
    <name evidence="2" type="ORF">G6O67_008833</name>
</gene>
<reference evidence="2 3" key="1">
    <citation type="journal article" date="2020" name="Genome Biol. Evol.">
        <title>A new high-quality draft genome assembly of the Chinese cordyceps Ophiocordyceps sinensis.</title>
        <authorList>
            <person name="Shu R."/>
            <person name="Zhang J."/>
            <person name="Meng Q."/>
            <person name="Zhang H."/>
            <person name="Zhou G."/>
            <person name="Li M."/>
            <person name="Wu P."/>
            <person name="Zhao Y."/>
            <person name="Chen C."/>
            <person name="Qin Q."/>
        </authorList>
    </citation>
    <scope>NUCLEOTIDE SEQUENCE [LARGE SCALE GENOMIC DNA]</scope>
    <source>
        <strain evidence="2 3">IOZ07</strain>
    </source>
</reference>
<organism evidence="2 3">
    <name type="scientific">Ophiocordyceps sinensis</name>
    <dbReference type="NCBI Taxonomy" id="72228"/>
    <lineage>
        <taxon>Eukaryota</taxon>
        <taxon>Fungi</taxon>
        <taxon>Dikarya</taxon>
        <taxon>Ascomycota</taxon>
        <taxon>Pezizomycotina</taxon>
        <taxon>Sordariomycetes</taxon>
        <taxon>Hypocreomycetidae</taxon>
        <taxon>Hypocreales</taxon>
        <taxon>Ophiocordycipitaceae</taxon>
        <taxon>Ophiocordyceps</taxon>
    </lineage>
</organism>
<feature type="compositionally biased region" description="Basic residues" evidence="1">
    <location>
        <begin position="214"/>
        <end position="223"/>
    </location>
</feature>
<name>A0A8H4LS11_9HYPO</name>